<name>R9P5H3_PSEHS</name>
<dbReference type="Pfam" id="PF06314">
    <property type="entry name" value="ADC"/>
    <property type="match status" value="1"/>
</dbReference>
<reference evidence="3" key="1">
    <citation type="journal article" date="2013" name="Genome Announc.">
        <title>Draft genome sequence of the basidiomycetous yeast-like fungus Pseudozyma hubeiensis SY62, which produces an abundant amount of the biosurfactant mannosylerythritol lipids.</title>
        <authorList>
            <person name="Konishi M."/>
            <person name="Hatada Y."/>
            <person name="Horiuchi J."/>
        </authorList>
    </citation>
    <scope>NUCLEOTIDE SEQUENCE [LARGE SCALE GENOMIC DNA]</scope>
    <source>
        <strain evidence="3">SY62</strain>
    </source>
</reference>
<dbReference type="OrthoDB" id="1047367at2759"/>
<evidence type="ECO:0008006" key="4">
    <source>
        <dbReference type="Google" id="ProtNLM"/>
    </source>
</evidence>
<dbReference type="eggNOG" id="ENOG502RSBV">
    <property type="taxonomic scope" value="Eukaryota"/>
</dbReference>
<dbReference type="AlphaFoldDB" id="R9P5H3"/>
<proteinExistence type="predicted"/>
<evidence type="ECO:0000313" key="3">
    <source>
        <dbReference type="Proteomes" id="UP000014071"/>
    </source>
</evidence>
<evidence type="ECO:0000256" key="1">
    <source>
        <dbReference type="SAM" id="MobiDB-lite"/>
    </source>
</evidence>
<gene>
    <name evidence="2" type="ORF">PHSY_004155</name>
</gene>
<accession>R9P5H3</accession>
<dbReference type="GO" id="GO:0016829">
    <property type="term" value="F:lyase activity"/>
    <property type="evidence" value="ECO:0007669"/>
    <property type="project" value="InterPro"/>
</dbReference>
<dbReference type="InterPro" id="IPR010451">
    <property type="entry name" value="Acetoacetate_decarboxylase"/>
</dbReference>
<dbReference type="Proteomes" id="UP000014071">
    <property type="component" value="Unassembled WGS sequence"/>
</dbReference>
<dbReference type="InterPro" id="IPR023375">
    <property type="entry name" value="ADC_dom_sf"/>
</dbReference>
<dbReference type="GeneID" id="24109440"/>
<evidence type="ECO:0000313" key="2">
    <source>
        <dbReference type="EMBL" id="GAC96574.1"/>
    </source>
</evidence>
<dbReference type="SUPFAM" id="SSF160104">
    <property type="entry name" value="Acetoacetate decarboxylase-like"/>
    <property type="match status" value="1"/>
</dbReference>
<dbReference type="RefSeq" id="XP_012190161.1">
    <property type="nucleotide sequence ID" value="XM_012334771.1"/>
</dbReference>
<dbReference type="HOGENOM" id="CLU_042700_1_0_1"/>
<dbReference type="STRING" id="1305764.R9P5H3"/>
<protein>
    <recommendedName>
        <fullName evidence="4">Acetoacetate decarboxylase</fullName>
    </recommendedName>
</protein>
<dbReference type="Gene3D" id="2.40.400.10">
    <property type="entry name" value="Acetoacetate decarboxylase-like"/>
    <property type="match status" value="1"/>
</dbReference>
<organism evidence="2 3">
    <name type="scientific">Pseudozyma hubeiensis (strain SY62)</name>
    <name type="common">Yeast</name>
    <dbReference type="NCBI Taxonomy" id="1305764"/>
    <lineage>
        <taxon>Eukaryota</taxon>
        <taxon>Fungi</taxon>
        <taxon>Dikarya</taxon>
        <taxon>Basidiomycota</taxon>
        <taxon>Ustilaginomycotina</taxon>
        <taxon>Ustilaginomycetes</taxon>
        <taxon>Ustilaginales</taxon>
        <taxon>Ustilaginaceae</taxon>
        <taxon>Pseudozyma</taxon>
    </lineage>
</organism>
<feature type="region of interest" description="Disordered" evidence="1">
    <location>
        <begin position="1"/>
        <end position="32"/>
    </location>
</feature>
<dbReference type="EMBL" id="DF238802">
    <property type="protein sequence ID" value="GAC96574.1"/>
    <property type="molecule type" value="Genomic_DNA"/>
</dbReference>
<sequence length="324" mass="35392">MSTPSSNRIYRAPIGFGPAPSPRQAPDGSRFDWSDARTTTVGVVLEADRDSLNAILPPGYTVDPTAPHPTILFEVMQLRNLPWLAGRGYNTLGIYLNDVICSRVSPSIKASYLAVLFENFTDPISTGREELGFPKVFAEIPDANIRAEGGEETQVHTLSWDGYEFLRLQLSLTDFAVEQSPALNPSQRAYTHPTKDGILHQRYVPAVGEPGKADADYATFCPPPPSPPSVLRFQTVRTGAGGVSKSCPSLIDSKANKTADGEHEFCAGKVKLQIERGTFQQLPTLYNVVDALAEIKIVGLKEVALQQFKGASDLGKWFHEASFR</sequence>
<keyword evidence="3" id="KW-1185">Reference proteome</keyword>